<dbReference type="AlphaFoldDB" id="A0A0V0GI67"/>
<reference evidence="1" key="1">
    <citation type="submission" date="2015-12" db="EMBL/GenBank/DDBJ databases">
        <title>Gene expression during late stages of embryo sac development: a critical building block for successful pollen-pistil interactions.</title>
        <authorList>
            <person name="Liu Y."/>
            <person name="Joly V."/>
            <person name="Sabar M."/>
            <person name="Matton D.P."/>
        </authorList>
    </citation>
    <scope>NUCLEOTIDE SEQUENCE</scope>
</reference>
<dbReference type="EMBL" id="GEDG01037725">
    <property type="protein sequence ID" value="JAP07964.1"/>
    <property type="molecule type" value="Transcribed_RNA"/>
</dbReference>
<proteinExistence type="predicted"/>
<evidence type="ECO:0000313" key="1">
    <source>
        <dbReference type="EMBL" id="JAP07964.1"/>
    </source>
</evidence>
<protein>
    <submittedName>
        <fullName evidence="1">Putative ovule protein</fullName>
    </submittedName>
</protein>
<sequence>MVLRLGLVLGVQVLTELYYLGVIEVAQRSRLRYEWYQCVCVAHLGIVGMPRDRRRVCRDWH</sequence>
<accession>A0A0V0GI67</accession>
<name>A0A0V0GI67_SOLCH</name>
<organism evidence="1">
    <name type="scientific">Solanum chacoense</name>
    <name type="common">Chaco potato</name>
    <dbReference type="NCBI Taxonomy" id="4108"/>
    <lineage>
        <taxon>Eukaryota</taxon>
        <taxon>Viridiplantae</taxon>
        <taxon>Streptophyta</taxon>
        <taxon>Embryophyta</taxon>
        <taxon>Tracheophyta</taxon>
        <taxon>Spermatophyta</taxon>
        <taxon>Magnoliopsida</taxon>
        <taxon>eudicotyledons</taxon>
        <taxon>Gunneridae</taxon>
        <taxon>Pentapetalae</taxon>
        <taxon>asterids</taxon>
        <taxon>lamiids</taxon>
        <taxon>Solanales</taxon>
        <taxon>Solanaceae</taxon>
        <taxon>Solanoideae</taxon>
        <taxon>Solaneae</taxon>
        <taxon>Solanum</taxon>
    </lineage>
</organism>